<dbReference type="AlphaFoldDB" id="A0A9X3A7P2"/>
<protein>
    <submittedName>
        <fullName evidence="1">Uncharacterized protein</fullName>
    </submittedName>
</protein>
<gene>
    <name evidence="1" type="ORF">NZH93_47830</name>
</gene>
<dbReference type="Proteomes" id="UP001141259">
    <property type="component" value="Unassembled WGS sequence"/>
</dbReference>
<proteinExistence type="predicted"/>
<keyword evidence="2" id="KW-1185">Reference proteome</keyword>
<sequence>MRGLLDNELLNGPHEVTTRLRPERLARPVVSGDMPALLDELRWLCQVWGGAGQPVIPISDGQIAAEYQLLLQREQIDHVRERSYLTGGTPHRVSARSSWDYPAVVLASKTALTDWNRATSVVELEAHDPWLPIYAATLGTLPNTPNPKMIDFAELRKDLKFEEVFPVKRRPAVGSLEDLLTHLEGNYNTPRQMSNVWLAYGQPPHTGIRDPRSPIPEPNVARRTAGSNIIVAVSPGSVEDIALLWNLRAAHGDRHVLPIGIPISELTPGALEVLSVPGRARMFGFEGGRCHLTSTSVSQSELEIVANGWRSTVVVKHQDLLFFGPAPGRPHTQVGYWTNGVTRLDPLTAADRDTLYAATESLRKPRLILDVQVQDHLLPIDTTMRGHEFDVSFRAGMAQVAVSELRRTGTIEVAWPPSWTSLAAVAKTKGLRAVQSDAGLAVVALLRSLGSIDDAFWLQHKPLVDLLYRLAERSGMAWWKKKWAEVHKKLIDEGAEETVLEAQAEALGRDEPAIAPPGEGRFLPFDDFRKALGGEQAAIKWVNWAERRHLLVRGAKITCSECASTSWLPMASLPPPVGCSGCGREIDQPYGPRGLTFTYRIGEPLRRVLETDSLGHLSALHWLTELYDRHNLVGAHPGVDFIDESTGKKIGEADVLLLFADGSLVPVEVKRRIAGIDQKAIGLMDTLSDALQAPYDVLAVTQPARDCVALESARRTLPDRPRLVLTDDQMLTNEPVVWLLAKDPFVWSPRTSEEDAEREITFTRILRDHDPETAKDTVSNRLLKRSD</sequence>
<reference evidence="1" key="1">
    <citation type="submission" date="2022-08" db="EMBL/GenBank/DDBJ databases">
        <authorList>
            <person name="Tistechok S."/>
            <person name="Samborskyy M."/>
            <person name="Roman I."/>
        </authorList>
    </citation>
    <scope>NUCLEOTIDE SEQUENCE</scope>
    <source>
        <strain evidence="1">DSM 103496</strain>
    </source>
</reference>
<accession>A0A9X3A7P2</accession>
<evidence type="ECO:0000313" key="1">
    <source>
        <dbReference type="EMBL" id="MCS7484588.1"/>
    </source>
</evidence>
<evidence type="ECO:0000313" key="2">
    <source>
        <dbReference type="Proteomes" id="UP001141259"/>
    </source>
</evidence>
<name>A0A9X3A7P2_9PSEU</name>
<organism evidence="1 2">
    <name type="scientific">Umezawaea endophytica</name>
    <dbReference type="NCBI Taxonomy" id="1654476"/>
    <lineage>
        <taxon>Bacteria</taxon>
        <taxon>Bacillati</taxon>
        <taxon>Actinomycetota</taxon>
        <taxon>Actinomycetes</taxon>
        <taxon>Pseudonocardiales</taxon>
        <taxon>Pseudonocardiaceae</taxon>
        <taxon>Umezawaea</taxon>
    </lineage>
</organism>
<comment type="caution">
    <text evidence="1">The sequence shown here is derived from an EMBL/GenBank/DDBJ whole genome shotgun (WGS) entry which is preliminary data.</text>
</comment>
<dbReference type="RefSeq" id="WP_259630034.1">
    <property type="nucleotide sequence ID" value="NZ_JANYMP010000049.1"/>
</dbReference>
<dbReference type="EMBL" id="JANYMP010000049">
    <property type="protein sequence ID" value="MCS7484588.1"/>
    <property type="molecule type" value="Genomic_DNA"/>
</dbReference>